<accession>A0ABT5MVT9</accession>
<gene>
    <name evidence="2" type="ORF">PSQ40_06270</name>
</gene>
<evidence type="ECO:0000313" key="3">
    <source>
        <dbReference type="Proteomes" id="UP001528673"/>
    </source>
</evidence>
<dbReference type="RefSeq" id="WP_273949754.1">
    <property type="nucleotide sequence ID" value="NZ_JAQSIP010000002.1"/>
</dbReference>
<dbReference type="EMBL" id="JAQSIP010000002">
    <property type="protein sequence ID" value="MDD0838169.1"/>
    <property type="molecule type" value="Genomic_DNA"/>
</dbReference>
<evidence type="ECO:0000256" key="1">
    <source>
        <dbReference type="SAM" id="MobiDB-lite"/>
    </source>
</evidence>
<feature type="region of interest" description="Disordered" evidence="1">
    <location>
        <begin position="1"/>
        <end position="29"/>
    </location>
</feature>
<sequence length="107" mass="11150">MSTLSPLSLTSPPAGVPSRPAPGGDTAHADRVLSTTAAHWGLVWPVSAPSQAPCSRPLQPTLAARLASGRLLASGPVRVRRRLNQARRAQARACQPVAAWSLSGLAW</sequence>
<name>A0ABT5MVT9_9BURK</name>
<reference evidence="2 3" key="1">
    <citation type="submission" date="2023-02" db="EMBL/GenBank/DDBJ databases">
        <title>Bacterial whole genomic sequence of Curvibacter sp. HBC61.</title>
        <authorList>
            <person name="Le V."/>
            <person name="Ko S.-R."/>
            <person name="Ahn C.-Y."/>
            <person name="Oh H.-M."/>
        </authorList>
    </citation>
    <scope>NUCLEOTIDE SEQUENCE [LARGE SCALE GENOMIC DNA]</scope>
    <source>
        <strain evidence="2 3">HBC61</strain>
    </source>
</reference>
<dbReference type="Proteomes" id="UP001528673">
    <property type="component" value="Unassembled WGS sequence"/>
</dbReference>
<proteinExistence type="predicted"/>
<evidence type="ECO:0000313" key="2">
    <source>
        <dbReference type="EMBL" id="MDD0838169.1"/>
    </source>
</evidence>
<protein>
    <submittedName>
        <fullName evidence="2">Uncharacterized protein</fullName>
    </submittedName>
</protein>
<comment type="caution">
    <text evidence="2">The sequence shown here is derived from an EMBL/GenBank/DDBJ whole genome shotgun (WGS) entry which is preliminary data.</text>
</comment>
<organism evidence="2 3">
    <name type="scientific">Curvibacter cyanobacteriorum</name>
    <dbReference type="NCBI Taxonomy" id="3026422"/>
    <lineage>
        <taxon>Bacteria</taxon>
        <taxon>Pseudomonadati</taxon>
        <taxon>Pseudomonadota</taxon>
        <taxon>Betaproteobacteria</taxon>
        <taxon>Burkholderiales</taxon>
        <taxon>Comamonadaceae</taxon>
        <taxon>Curvibacter</taxon>
    </lineage>
</organism>
<keyword evidence="3" id="KW-1185">Reference proteome</keyword>
<feature type="compositionally biased region" description="Low complexity" evidence="1">
    <location>
        <begin position="1"/>
        <end position="13"/>
    </location>
</feature>